<keyword evidence="3 5" id="KW-0949">S-adenosyl-L-methionine</keyword>
<evidence type="ECO:0000256" key="3">
    <source>
        <dbReference type="ARBA" id="ARBA00022691"/>
    </source>
</evidence>
<feature type="binding site" evidence="5">
    <location>
        <position position="282"/>
    </location>
    <ligand>
        <name>S-adenosyl-L-methionine</name>
        <dbReference type="ChEBI" id="CHEBI:59789"/>
    </ligand>
</feature>
<evidence type="ECO:0000256" key="1">
    <source>
        <dbReference type="ARBA" id="ARBA00022603"/>
    </source>
</evidence>
<dbReference type="SUPFAM" id="SSF53335">
    <property type="entry name" value="S-adenosyl-L-methionine-dependent methyltransferases"/>
    <property type="match status" value="1"/>
</dbReference>
<evidence type="ECO:0000256" key="2">
    <source>
        <dbReference type="ARBA" id="ARBA00022679"/>
    </source>
</evidence>
<dbReference type="InterPro" id="IPR023267">
    <property type="entry name" value="RCMT"/>
</dbReference>
<name>A0ABM6MAT0_9SPHN</name>
<accession>A0ABM6MAT0</accession>
<keyword evidence="1 5" id="KW-0489">Methyltransferase</keyword>
<dbReference type="Proteomes" id="UP000258016">
    <property type="component" value="Chromosome"/>
</dbReference>
<keyword evidence="8" id="KW-1185">Reference proteome</keyword>
<dbReference type="CDD" id="cd02440">
    <property type="entry name" value="AdoMet_MTases"/>
    <property type="match status" value="1"/>
</dbReference>
<evidence type="ECO:0000259" key="6">
    <source>
        <dbReference type="PROSITE" id="PS51686"/>
    </source>
</evidence>
<dbReference type="Gene3D" id="3.40.50.150">
    <property type="entry name" value="Vaccinia Virus protein VP39"/>
    <property type="match status" value="1"/>
</dbReference>
<evidence type="ECO:0000256" key="5">
    <source>
        <dbReference type="PROSITE-ProRule" id="PRU01023"/>
    </source>
</evidence>
<reference evidence="7 8" key="1">
    <citation type="submission" date="2017-03" db="EMBL/GenBank/DDBJ databases">
        <title>Complete genome sequence of Blastomonas fulva degrading microcsystin LR.</title>
        <authorList>
            <person name="Lee H.-g."/>
            <person name="Jin L."/>
            <person name="oh H.-M."/>
        </authorList>
    </citation>
    <scope>NUCLEOTIDE SEQUENCE [LARGE SCALE GENOMIC DNA]</scope>
    <source>
        <strain evidence="7 8">T2</strain>
    </source>
</reference>
<feature type="domain" description="SAM-dependent MTase RsmB/NOP-type" evidence="6">
    <location>
        <begin position="119"/>
        <end position="408"/>
    </location>
</feature>
<dbReference type="InterPro" id="IPR001678">
    <property type="entry name" value="MeTrfase_RsmB-F_NOP2_dom"/>
</dbReference>
<dbReference type="EMBL" id="CP020083">
    <property type="protein sequence ID" value="ASR53000.1"/>
    <property type="molecule type" value="Genomic_DNA"/>
</dbReference>
<sequence>MRPSARVQAAIDLVDAILAAARGQGASADTLARNFFRERRYMGSGDRRAVRDLAWRAVRRFGEIPDNGRAAMAGLAREDAALAALFDGSGYGPAALTDDEPVASGGVIPSWIEAHLPALFDAEEKAALLDRAALDMRYDPARTTRAALSAHWPEIAFSDALPRAARLPNGTAIEASEPWLQGAVDVQDWGSQAIVQACLDDDAPALVIDLCAGAGGKTLALSAMLPGVRIIASDTSRDRLAAMEPRRRRAGSDSIETLLLNPKREWESLEHFEGQADVVLVDAPCSGSGTWRRNPETRWRLTPERLDKLVAEQARLIEIAKRLVRPGGALVYAVCSLLPEEGARQVARGLCDQPGWHISLKTMNIGRPVRADGALAASHDAADQPAGMLLTPHHDGTDGFFFTRAIRS</sequence>
<feature type="binding site" evidence="5">
    <location>
        <position position="234"/>
    </location>
    <ligand>
        <name>S-adenosyl-L-methionine</name>
        <dbReference type="ChEBI" id="CHEBI:59789"/>
    </ligand>
</feature>
<dbReference type="InterPro" id="IPR049560">
    <property type="entry name" value="MeTrfase_RsmB-F_NOP2_cat"/>
</dbReference>
<evidence type="ECO:0000256" key="4">
    <source>
        <dbReference type="ARBA" id="ARBA00022884"/>
    </source>
</evidence>
<protein>
    <recommendedName>
        <fullName evidence="6">SAM-dependent MTase RsmB/NOP-type domain-containing protein</fullName>
    </recommendedName>
</protein>
<organism evidence="7 8">
    <name type="scientific">Blastomonas fulva</name>
    <dbReference type="NCBI Taxonomy" id="1550728"/>
    <lineage>
        <taxon>Bacteria</taxon>
        <taxon>Pseudomonadati</taxon>
        <taxon>Pseudomonadota</taxon>
        <taxon>Alphaproteobacteria</taxon>
        <taxon>Sphingomonadales</taxon>
        <taxon>Sphingomonadaceae</taxon>
        <taxon>Blastomonas</taxon>
    </lineage>
</organism>
<dbReference type="InterPro" id="IPR029063">
    <property type="entry name" value="SAM-dependent_MTases_sf"/>
</dbReference>
<dbReference type="GeneID" id="303487352"/>
<comment type="caution">
    <text evidence="5">Lacks conserved residue(s) required for the propagation of feature annotation.</text>
</comment>
<dbReference type="PANTHER" id="PTHR22807">
    <property type="entry name" value="NOP2 YEAST -RELATED NOL1/NOP2/FMU SUN DOMAIN-CONTAINING"/>
    <property type="match status" value="1"/>
</dbReference>
<proteinExistence type="inferred from homology"/>
<evidence type="ECO:0000313" key="8">
    <source>
        <dbReference type="Proteomes" id="UP000258016"/>
    </source>
</evidence>
<gene>
    <name evidence="7" type="ORF">B5J99_17315</name>
</gene>
<dbReference type="PROSITE" id="PS51686">
    <property type="entry name" value="SAM_MT_RSMB_NOP"/>
    <property type="match status" value="1"/>
</dbReference>
<feature type="active site" description="Nucleophile" evidence="5">
    <location>
        <position position="335"/>
    </location>
</feature>
<dbReference type="Pfam" id="PF01189">
    <property type="entry name" value="Methyltr_RsmB-F"/>
    <property type="match status" value="1"/>
</dbReference>
<dbReference type="RefSeq" id="WP_117353108.1">
    <property type="nucleotide sequence ID" value="NZ_CP020083.1"/>
</dbReference>
<evidence type="ECO:0000313" key="7">
    <source>
        <dbReference type="EMBL" id="ASR53000.1"/>
    </source>
</evidence>
<comment type="similarity">
    <text evidence="5">Belongs to the class I-like SAM-binding methyltransferase superfamily. RsmB/NOP family.</text>
</comment>
<dbReference type="PANTHER" id="PTHR22807:SF53">
    <property type="entry name" value="RIBOSOMAL RNA SMALL SUBUNIT METHYLTRANSFERASE B-RELATED"/>
    <property type="match status" value="1"/>
</dbReference>
<keyword evidence="2 5" id="KW-0808">Transferase</keyword>
<dbReference type="PRINTS" id="PR02008">
    <property type="entry name" value="RCMTFAMILY"/>
</dbReference>
<keyword evidence="4 5" id="KW-0694">RNA-binding</keyword>